<dbReference type="OrthoDB" id="246434at2759"/>
<protein>
    <submittedName>
        <fullName evidence="3">Uncharacterized protein</fullName>
    </submittedName>
</protein>
<dbReference type="GeneID" id="94293118"/>
<name>A0A837AYB4_9TRYP</name>
<evidence type="ECO:0000256" key="1">
    <source>
        <dbReference type="SAM" id="Phobius"/>
    </source>
</evidence>
<dbReference type="KEGG" id="phet:94293118"/>
<evidence type="ECO:0000313" key="4">
    <source>
        <dbReference type="Proteomes" id="UP000674318"/>
    </source>
</evidence>
<dbReference type="RefSeq" id="XP_067759479.1">
    <property type="nucleotide sequence ID" value="XM_067903041.1"/>
</dbReference>
<feature type="transmembrane region" description="Helical" evidence="1">
    <location>
        <begin position="210"/>
        <end position="231"/>
    </location>
</feature>
<evidence type="ECO:0000256" key="2">
    <source>
        <dbReference type="SAM" id="SignalP"/>
    </source>
</evidence>
<keyword evidence="2" id="KW-0732">Signal</keyword>
<accession>A0A837AYB4</accession>
<sequence length="234" mass="24635">MSFSRSQVSVVHVLFLGTLLLIQSVAWAASDTSGTLSSSFSIRALDSGDPKAMYTVTGCAECTLNASQRWCPTTMRCYPASDCTCEGQEPCIDLTTCFYGAQPTCRECVESGGVYCLAGAEPAAVAAGAAQQASSALSTRCYTPTAIGPRARADSRGVRDRSGLRSTGVAAVDSAWLTCSNISCLGGHCIFVGDDCPAEQVVTLIRSYELVGMVLMAVLVLLAVHSMWLLWSSI</sequence>
<comment type="caution">
    <text evidence="3">The sequence shown here is derived from an EMBL/GenBank/DDBJ whole genome shotgun (WGS) entry which is preliminary data.</text>
</comment>
<gene>
    <name evidence="3" type="ORF">JKF63_07100</name>
</gene>
<keyword evidence="1" id="KW-1133">Transmembrane helix</keyword>
<feature type="chain" id="PRO_5033059097" evidence="2">
    <location>
        <begin position="29"/>
        <end position="234"/>
    </location>
</feature>
<dbReference type="AlphaFoldDB" id="A0A837AYB4"/>
<keyword evidence="1" id="KW-0472">Membrane</keyword>
<proteinExistence type="predicted"/>
<reference evidence="3 4" key="1">
    <citation type="submission" date="2021-02" db="EMBL/GenBank/DDBJ databases">
        <title>Porcisia hertigi Genome sequencing and assembly.</title>
        <authorList>
            <person name="Almutairi H."/>
            <person name="Gatherer D."/>
        </authorList>
    </citation>
    <scope>NUCLEOTIDE SEQUENCE [LARGE SCALE GENOMIC DNA]</scope>
    <source>
        <strain evidence="3 4">C119</strain>
    </source>
</reference>
<keyword evidence="4" id="KW-1185">Reference proteome</keyword>
<evidence type="ECO:0000313" key="3">
    <source>
        <dbReference type="EMBL" id="KAG5511158.1"/>
    </source>
</evidence>
<dbReference type="EMBL" id="JAFJZO010000006">
    <property type="protein sequence ID" value="KAG5511158.1"/>
    <property type="molecule type" value="Genomic_DNA"/>
</dbReference>
<organism evidence="3 4">
    <name type="scientific">Porcisia hertigi</name>
    <dbReference type="NCBI Taxonomy" id="2761500"/>
    <lineage>
        <taxon>Eukaryota</taxon>
        <taxon>Discoba</taxon>
        <taxon>Euglenozoa</taxon>
        <taxon>Kinetoplastea</taxon>
        <taxon>Metakinetoplastina</taxon>
        <taxon>Trypanosomatida</taxon>
        <taxon>Trypanosomatidae</taxon>
        <taxon>Leishmaniinae</taxon>
        <taxon>Porcisia</taxon>
    </lineage>
</organism>
<feature type="signal peptide" evidence="2">
    <location>
        <begin position="1"/>
        <end position="28"/>
    </location>
</feature>
<keyword evidence="1" id="KW-0812">Transmembrane</keyword>
<dbReference type="Proteomes" id="UP000674318">
    <property type="component" value="Chromosome 6"/>
</dbReference>